<feature type="chain" id="PRO_5044802110" description="Secreted protein" evidence="2">
    <location>
        <begin position="25"/>
        <end position="105"/>
    </location>
</feature>
<dbReference type="Proteomes" id="UP001562425">
    <property type="component" value="Unassembled WGS sequence"/>
</dbReference>
<accession>A0ABD1DVU4</accession>
<evidence type="ECO:0000313" key="4">
    <source>
        <dbReference type="Proteomes" id="UP001562425"/>
    </source>
</evidence>
<gene>
    <name evidence="3" type="ORF">pipiens_001856</name>
</gene>
<name>A0ABD1DVU4_CULPP</name>
<evidence type="ECO:0000313" key="3">
    <source>
        <dbReference type="EMBL" id="KAL1402434.1"/>
    </source>
</evidence>
<organism evidence="3 4">
    <name type="scientific">Culex pipiens pipiens</name>
    <name type="common">Northern house mosquito</name>
    <dbReference type="NCBI Taxonomy" id="38569"/>
    <lineage>
        <taxon>Eukaryota</taxon>
        <taxon>Metazoa</taxon>
        <taxon>Ecdysozoa</taxon>
        <taxon>Arthropoda</taxon>
        <taxon>Hexapoda</taxon>
        <taxon>Insecta</taxon>
        <taxon>Pterygota</taxon>
        <taxon>Neoptera</taxon>
        <taxon>Endopterygota</taxon>
        <taxon>Diptera</taxon>
        <taxon>Nematocera</taxon>
        <taxon>Culicoidea</taxon>
        <taxon>Culicidae</taxon>
        <taxon>Culicinae</taxon>
        <taxon>Culicini</taxon>
        <taxon>Culex</taxon>
        <taxon>Culex</taxon>
    </lineage>
</organism>
<evidence type="ECO:0000256" key="2">
    <source>
        <dbReference type="SAM" id="SignalP"/>
    </source>
</evidence>
<feature type="region of interest" description="Disordered" evidence="1">
    <location>
        <begin position="56"/>
        <end position="105"/>
    </location>
</feature>
<keyword evidence="4" id="KW-1185">Reference proteome</keyword>
<evidence type="ECO:0008006" key="5">
    <source>
        <dbReference type="Google" id="ProtNLM"/>
    </source>
</evidence>
<protein>
    <recommendedName>
        <fullName evidence="5">Secreted protein</fullName>
    </recommendedName>
</protein>
<proteinExistence type="predicted"/>
<comment type="caution">
    <text evidence="3">The sequence shown here is derived from an EMBL/GenBank/DDBJ whole genome shotgun (WGS) entry which is preliminary data.</text>
</comment>
<evidence type="ECO:0000256" key="1">
    <source>
        <dbReference type="SAM" id="MobiDB-lite"/>
    </source>
</evidence>
<reference evidence="3 4" key="1">
    <citation type="submission" date="2024-05" db="EMBL/GenBank/DDBJ databases">
        <title>Culex pipiens pipiens assembly and annotation.</title>
        <authorList>
            <person name="Alout H."/>
            <person name="Durand T."/>
        </authorList>
    </citation>
    <scope>NUCLEOTIDE SEQUENCE [LARGE SCALE GENOMIC DNA]</scope>
    <source>
        <strain evidence="3">HA-2024</strain>
        <tissue evidence="3">Whole body</tissue>
    </source>
</reference>
<dbReference type="AlphaFoldDB" id="A0ABD1DVU4"/>
<dbReference type="EMBL" id="JBEHCU010003007">
    <property type="protein sequence ID" value="KAL1402434.1"/>
    <property type="molecule type" value="Genomic_DNA"/>
</dbReference>
<sequence>MILKRFVLLLAIAGTVLVLESVDAAVRDSTPGVHLSTRIRTKWRCLCTIQQLQTTYQPTPVSDNQHHDSPDMSPSRNDNSSPDHLSAGDRTCNIADNDSAGTLSN</sequence>
<feature type="signal peptide" evidence="2">
    <location>
        <begin position="1"/>
        <end position="24"/>
    </location>
</feature>
<feature type="compositionally biased region" description="Polar residues" evidence="1">
    <location>
        <begin position="94"/>
        <end position="105"/>
    </location>
</feature>
<feature type="compositionally biased region" description="Polar residues" evidence="1">
    <location>
        <begin position="72"/>
        <end position="83"/>
    </location>
</feature>
<keyword evidence="2" id="KW-0732">Signal</keyword>